<dbReference type="Proteomes" id="UP000265000">
    <property type="component" value="Unplaced"/>
</dbReference>
<reference evidence="1" key="2">
    <citation type="submission" date="2025-09" db="UniProtKB">
        <authorList>
            <consortium name="Ensembl"/>
        </authorList>
    </citation>
    <scope>IDENTIFICATION</scope>
</reference>
<name>A0A3Q2P0W6_FUNHE</name>
<protein>
    <submittedName>
        <fullName evidence="1">Uncharacterized protein</fullName>
    </submittedName>
</protein>
<accession>A0A3Q2P0W6</accession>
<keyword evidence="2" id="KW-1185">Reference proteome</keyword>
<evidence type="ECO:0000313" key="2">
    <source>
        <dbReference type="Proteomes" id="UP000265000"/>
    </source>
</evidence>
<evidence type="ECO:0000313" key="1">
    <source>
        <dbReference type="Ensembl" id="ENSFHEP00000005579.1"/>
    </source>
</evidence>
<organism evidence="1 2">
    <name type="scientific">Fundulus heteroclitus</name>
    <name type="common">Killifish</name>
    <name type="synonym">Mummichog</name>
    <dbReference type="NCBI Taxonomy" id="8078"/>
    <lineage>
        <taxon>Eukaryota</taxon>
        <taxon>Metazoa</taxon>
        <taxon>Chordata</taxon>
        <taxon>Craniata</taxon>
        <taxon>Vertebrata</taxon>
        <taxon>Euteleostomi</taxon>
        <taxon>Actinopterygii</taxon>
        <taxon>Neopterygii</taxon>
        <taxon>Teleostei</taxon>
        <taxon>Neoteleostei</taxon>
        <taxon>Acanthomorphata</taxon>
        <taxon>Ovalentaria</taxon>
        <taxon>Atherinomorphae</taxon>
        <taxon>Cyprinodontiformes</taxon>
        <taxon>Fundulidae</taxon>
        <taxon>Fundulus</taxon>
    </lineage>
</organism>
<sequence>MPTSCYSSRFTQSADHRMLKEISKHSSADQQQNAAPVEVEVTTCTTRERLHTVKFHGRCARMKPLLSKDQDIWKNNLWTKKDNFICHFVCTECVQNEISFDLKVNN</sequence>
<proteinExistence type="predicted"/>
<dbReference type="STRING" id="8078.ENSFHEP00000005579"/>
<dbReference type="Ensembl" id="ENSFHET00000006937.1">
    <property type="protein sequence ID" value="ENSFHEP00000005579.1"/>
    <property type="gene ID" value="ENSFHEG00000006550.1"/>
</dbReference>
<reference evidence="1" key="1">
    <citation type="submission" date="2025-08" db="UniProtKB">
        <authorList>
            <consortium name="Ensembl"/>
        </authorList>
    </citation>
    <scope>IDENTIFICATION</scope>
</reference>
<dbReference type="AlphaFoldDB" id="A0A3Q2P0W6"/>